<keyword evidence="1" id="KW-0560">Oxidoreductase</keyword>
<comment type="caution">
    <text evidence="4">The sequence shown here is derived from an EMBL/GenBank/DDBJ whole genome shotgun (WGS) entry which is preliminary data.</text>
</comment>
<proteinExistence type="predicted"/>
<evidence type="ECO:0000313" key="4">
    <source>
        <dbReference type="EMBL" id="KAG2599387.1"/>
    </source>
</evidence>
<dbReference type="GO" id="GO:0006694">
    <property type="term" value="P:steroid biosynthetic process"/>
    <property type="evidence" value="ECO:0007669"/>
    <property type="project" value="InterPro"/>
</dbReference>
<dbReference type="EMBL" id="CM029045">
    <property type="protein sequence ID" value="KAG2599387.1"/>
    <property type="molecule type" value="Genomic_DNA"/>
</dbReference>
<sequence length="521" mass="56852">MNAKPWNRNGRAIPATQRNNPPRPVSRALVHHQPECPERKKQASAVPGRAGRAEASEQSTIQPAHHAGAAAAAHRGILLLPTRTLASPRPRRARQELTSECESPHRPIYPPHLRCAHPPHPRKRSRTHPTTITTKAGWSEAAADTPHRTAAQGMGVLRSTQSLQAEVDELRAALLAGWGWRRSAGAKRAPGAGAGGAEARAVCVTGGISFVGFAVVDRLLRHGYTVRLALETQEDVDKLREMEMFGEDGRDGVWTVMASVMDPESLRRAFDGCAGVFHTSAFVDPGGISGYTKHMARLEAQAAERVIEACVITESVRKCVFTSSLLACVWRQNYPHDRRFPTIIDENCWSDESFCRDNKLWFALGKTAAEKAAWRAARGHDLKLVTICPALVTGPGFRRRNSTASIAYLKGARAMLADGLLATANVETVAEAHVRAYEAMGDNTAGGRYICYDHVVQRPEEFDELERQLGLPGGAAAAAAAAQGAGDDRPARFELCKRKLARLMSSTRRCTYDTYYSVAFD</sequence>
<evidence type="ECO:0000256" key="1">
    <source>
        <dbReference type="ARBA" id="ARBA00023002"/>
    </source>
</evidence>
<protein>
    <recommendedName>
        <fullName evidence="3">3-beta hydroxysteroid dehydrogenase/isomerase domain-containing protein</fullName>
    </recommendedName>
</protein>
<dbReference type="SUPFAM" id="SSF51735">
    <property type="entry name" value="NAD(P)-binding Rossmann-fold domains"/>
    <property type="match status" value="1"/>
</dbReference>
<feature type="compositionally biased region" description="Basic and acidic residues" evidence="2">
    <location>
        <begin position="32"/>
        <end position="41"/>
    </location>
</feature>
<evidence type="ECO:0000313" key="5">
    <source>
        <dbReference type="Proteomes" id="UP000823388"/>
    </source>
</evidence>
<dbReference type="GO" id="GO:0016616">
    <property type="term" value="F:oxidoreductase activity, acting on the CH-OH group of donors, NAD or NADP as acceptor"/>
    <property type="evidence" value="ECO:0007669"/>
    <property type="project" value="InterPro"/>
</dbReference>
<name>A0A8T0SMM5_PANVG</name>
<dbReference type="InterPro" id="IPR002225">
    <property type="entry name" value="3Beta_OHSteriod_DH/Estase"/>
</dbReference>
<keyword evidence="5" id="KW-1185">Reference proteome</keyword>
<feature type="domain" description="3-beta hydroxysteroid dehydrogenase/isomerase" evidence="3">
    <location>
        <begin position="204"/>
        <end position="469"/>
    </location>
</feature>
<reference evidence="4" key="1">
    <citation type="submission" date="2020-05" db="EMBL/GenBank/DDBJ databases">
        <title>WGS assembly of Panicum virgatum.</title>
        <authorList>
            <person name="Lovell J.T."/>
            <person name="Jenkins J."/>
            <person name="Shu S."/>
            <person name="Juenger T.E."/>
            <person name="Schmutz J."/>
        </authorList>
    </citation>
    <scope>NUCLEOTIDE SEQUENCE</scope>
    <source>
        <strain evidence="4">AP13</strain>
    </source>
</reference>
<dbReference type="Pfam" id="PF01073">
    <property type="entry name" value="3Beta_HSD"/>
    <property type="match status" value="1"/>
</dbReference>
<dbReference type="InterPro" id="IPR050425">
    <property type="entry name" value="NAD(P)_dehydrat-like"/>
</dbReference>
<gene>
    <name evidence="4" type="ORF">PVAP13_5KG452800</name>
</gene>
<dbReference type="PANTHER" id="PTHR10366:SF822">
    <property type="entry name" value="CINNAMOYL-COA REDUCTASE-LIKE SNL6"/>
    <property type="match status" value="1"/>
</dbReference>
<dbReference type="PANTHER" id="PTHR10366">
    <property type="entry name" value="NAD DEPENDENT EPIMERASE/DEHYDRATASE"/>
    <property type="match status" value="1"/>
</dbReference>
<dbReference type="CDD" id="cd08958">
    <property type="entry name" value="FR_SDR_e"/>
    <property type="match status" value="1"/>
</dbReference>
<feature type="region of interest" description="Disordered" evidence="2">
    <location>
        <begin position="97"/>
        <end position="129"/>
    </location>
</feature>
<feature type="region of interest" description="Disordered" evidence="2">
    <location>
        <begin position="1"/>
        <end position="56"/>
    </location>
</feature>
<accession>A0A8T0SMM5</accession>
<dbReference type="Proteomes" id="UP000823388">
    <property type="component" value="Chromosome 5K"/>
</dbReference>
<dbReference type="AlphaFoldDB" id="A0A8T0SMM5"/>
<organism evidence="4 5">
    <name type="scientific">Panicum virgatum</name>
    <name type="common">Blackwell switchgrass</name>
    <dbReference type="NCBI Taxonomy" id="38727"/>
    <lineage>
        <taxon>Eukaryota</taxon>
        <taxon>Viridiplantae</taxon>
        <taxon>Streptophyta</taxon>
        <taxon>Embryophyta</taxon>
        <taxon>Tracheophyta</taxon>
        <taxon>Spermatophyta</taxon>
        <taxon>Magnoliopsida</taxon>
        <taxon>Liliopsida</taxon>
        <taxon>Poales</taxon>
        <taxon>Poaceae</taxon>
        <taxon>PACMAD clade</taxon>
        <taxon>Panicoideae</taxon>
        <taxon>Panicodae</taxon>
        <taxon>Paniceae</taxon>
        <taxon>Panicinae</taxon>
        <taxon>Panicum</taxon>
        <taxon>Panicum sect. Hiantes</taxon>
    </lineage>
</organism>
<dbReference type="FunFam" id="3.40.50.720:FF:000388">
    <property type="entry name" value="Cinnamoyl-CoA reductase-like SNL6"/>
    <property type="match status" value="1"/>
</dbReference>
<dbReference type="InterPro" id="IPR036291">
    <property type="entry name" value="NAD(P)-bd_dom_sf"/>
</dbReference>
<feature type="compositionally biased region" description="Basic residues" evidence="2">
    <location>
        <begin position="114"/>
        <end position="127"/>
    </location>
</feature>
<dbReference type="Gene3D" id="3.40.50.720">
    <property type="entry name" value="NAD(P)-binding Rossmann-like Domain"/>
    <property type="match status" value="1"/>
</dbReference>
<evidence type="ECO:0000259" key="3">
    <source>
        <dbReference type="Pfam" id="PF01073"/>
    </source>
</evidence>
<evidence type="ECO:0000256" key="2">
    <source>
        <dbReference type="SAM" id="MobiDB-lite"/>
    </source>
</evidence>